<name>A0A345V4R1_PSEFL</name>
<protein>
    <submittedName>
        <fullName evidence="1">Uncharacterized protein</fullName>
    </submittedName>
</protein>
<sequence>MAQENAFQLIGHLIGTPFVPAVRTYIEQLTGYSVKDPDEQEQEDENVETLIVDLNPMREIIWFNLTRK</sequence>
<dbReference type="Proteomes" id="UP000254535">
    <property type="component" value="Chromosome"/>
</dbReference>
<dbReference type="RefSeq" id="WP_115079683.1">
    <property type="nucleotide sequence ID" value="NZ_CP022313.1"/>
</dbReference>
<dbReference type="EMBL" id="CP022313">
    <property type="protein sequence ID" value="AXJ07713.1"/>
    <property type="molecule type" value="Genomic_DNA"/>
</dbReference>
<organism evidence="1 2">
    <name type="scientific">Pseudomonas fluorescens</name>
    <dbReference type="NCBI Taxonomy" id="294"/>
    <lineage>
        <taxon>Bacteria</taxon>
        <taxon>Pseudomonadati</taxon>
        <taxon>Pseudomonadota</taxon>
        <taxon>Gammaproteobacteria</taxon>
        <taxon>Pseudomonadales</taxon>
        <taxon>Pseudomonadaceae</taxon>
        <taxon>Pseudomonas</taxon>
    </lineage>
</organism>
<gene>
    <name evidence="1" type="ORF">CFN16_27325</name>
</gene>
<reference evidence="1 2" key="1">
    <citation type="submission" date="2017-07" db="EMBL/GenBank/DDBJ databases">
        <title>Genome sequence of Pseudomonas NEP1.</title>
        <authorList>
            <person name="Nascimento F.X."/>
        </authorList>
    </citation>
    <scope>NUCLEOTIDE SEQUENCE [LARGE SCALE GENOMIC DNA]</scope>
    <source>
        <strain evidence="1 2">NEP1</strain>
    </source>
</reference>
<accession>A0A345V4R1</accession>
<evidence type="ECO:0000313" key="2">
    <source>
        <dbReference type="Proteomes" id="UP000254535"/>
    </source>
</evidence>
<evidence type="ECO:0000313" key="1">
    <source>
        <dbReference type="EMBL" id="AXJ07713.1"/>
    </source>
</evidence>
<proteinExistence type="predicted"/>
<dbReference type="AlphaFoldDB" id="A0A345V4R1"/>